<proteinExistence type="predicted"/>
<dbReference type="Gene3D" id="3.40.50.300">
    <property type="entry name" value="P-loop containing nucleotide triphosphate hydrolases"/>
    <property type="match status" value="1"/>
</dbReference>
<evidence type="ECO:0000313" key="3">
    <source>
        <dbReference type="Proteomes" id="UP000218689"/>
    </source>
</evidence>
<dbReference type="OrthoDB" id="3034828at2"/>
<keyword evidence="3" id="KW-1185">Reference proteome</keyword>
<gene>
    <name evidence="2" type="ORF">RsY01_1225</name>
</gene>
<dbReference type="AlphaFoldDB" id="A0A224XD95"/>
<dbReference type="InterPro" id="IPR002182">
    <property type="entry name" value="NB-ARC"/>
</dbReference>
<sequence length="757" mass="89737">MEKFEYWDQDITDFIKNNCRKYLSNISKHNNKILLIYGENNSGKNTLVNHICKKYLKNDVQLIRYENHEIVVEKYPFELQENIHIHELLPDFSLSTEGIQPSAGITLPITKLYKYFSNKKLNNVLYFKDVEQENNIDIHTIKTILKDIPGKSIVIITTSDKQIFDDFIEEDIIARFCIPKIKKDSKDFQNYETSILRELKKLSNEDYKKIIDLSHGNYGNIKLLLNHDIISFIEQIYSSKQETVDNENEKNKQKLILSIFLLSNFLSEEALEDIFSDTDYDYISEFEKLIESSIIDKQYKFNDLIWNSREGFIKNFYNKRTRRDIALKLEYYLKLNYPENYSLRAKILKGIDNRKYKSLVRISNLRNPKNLTESEDKFIEFITDIEKNEHDYIMFNKSELTLLELAEFQIHFFNCITKSSSRNYELIHFIIMELFNTYEKMINLKEIELAIRVGIVVSIGAINYNVSSKLDMAKKVYLEITDLIDKKIVQKNNYYISYSIFCKIICAGFIPYQEAYYTLYGLINDLKTERFRSSNINLERIFPIALGNFLGVSMYLENENMLNAKGVYDNSFDILDNFKFKKFKLKNNALLITLFLSNNIRDDIFKVLSEFNKINNTEINQAFKINYAGLLFYKEESPIKSLHILEKILNQDEGKDDFYQFYCNYNICIIKIKLGKITEAIEISKDLKTPTIFSDNTVKKIIEKRIEFLKNYLLDNSNKHNWSEFQIQSNDYFNKFEGIFSQAWSFTDIQYWNDVLQ</sequence>
<evidence type="ECO:0000313" key="2">
    <source>
        <dbReference type="EMBL" id="GAX47625.1"/>
    </source>
</evidence>
<dbReference type="EMBL" id="BEDT01000002">
    <property type="protein sequence ID" value="GAX47625.1"/>
    <property type="molecule type" value="Genomic_DNA"/>
</dbReference>
<reference evidence="3" key="1">
    <citation type="submission" date="2017-08" db="EMBL/GenBank/DDBJ databases">
        <title>Draft genome sequence of Lactococcus sp. strain Rs-Y01, isolated from the gut of the lower termite Reticulitermes speratus.</title>
        <authorList>
            <person name="Ohkuma M."/>
            <person name="Yuki M."/>
        </authorList>
    </citation>
    <scope>NUCLEOTIDE SEQUENCE [LARGE SCALE GENOMIC DNA]</scope>
    <source>
        <strain evidence="3">Rs-Y01</strain>
    </source>
</reference>
<comment type="caution">
    <text evidence="2">The sequence shown here is derived from an EMBL/GenBank/DDBJ whole genome shotgun (WGS) entry which is preliminary data.</text>
</comment>
<organism evidence="2 3">
    <name type="scientific">Pseudolactococcus reticulitermitis</name>
    <dbReference type="NCBI Taxonomy" id="2025039"/>
    <lineage>
        <taxon>Bacteria</taxon>
        <taxon>Bacillati</taxon>
        <taxon>Bacillota</taxon>
        <taxon>Bacilli</taxon>
        <taxon>Lactobacillales</taxon>
        <taxon>Streptococcaceae</taxon>
        <taxon>Pseudolactococcus</taxon>
    </lineage>
</organism>
<accession>A0A224XD95</accession>
<feature type="domain" description="NB-ARC" evidence="1">
    <location>
        <begin position="24"/>
        <end position="166"/>
    </location>
</feature>
<dbReference type="Pfam" id="PF00931">
    <property type="entry name" value="NB-ARC"/>
    <property type="match status" value="1"/>
</dbReference>
<dbReference type="RefSeq" id="WP_094784659.1">
    <property type="nucleotide sequence ID" value="NZ_BEDT01000002.1"/>
</dbReference>
<dbReference type="InterPro" id="IPR027417">
    <property type="entry name" value="P-loop_NTPase"/>
</dbReference>
<name>A0A224XD95_9LACT</name>
<dbReference type="SUPFAM" id="SSF52540">
    <property type="entry name" value="P-loop containing nucleoside triphosphate hydrolases"/>
    <property type="match status" value="1"/>
</dbReference>
<dbReference type="Proteomes" id="UP000218689">
    <property type="component" value="Unassembled WGS sequence"/>
</dbReference>
<evidence type="ECO:0000259" key="1">
    <source>
        <dbReference type="Pfam" id="PF00931"/>
    </source>
</evidence>
<protein>
    <recommendedName>
        <fullName evidence="1">NB-ARC domain-containing protein</fullName>
    </recommendedName>
</protein>